<sequence length="49" mass="4900">MSYSVVSALYETLTIEVVTPAKTGGTASASAACENSSKVPSASASRSMT</sequence>
<name>A0A6J7W4F7_9ZZZZ</name>
<dbReference type="AlphaFoldDB" id="A0A6J7W4F7"/>
<protein>
    <submittedName>
        <fullName evidence="2">Unannotated protein</fullName>
    </submittedName>
</protein>
<feature type="region of interest" description="Disordered" evidence="1">
    <location>
        <begin position="25"/>
        <end position="49"/>
    </location>
</feature>
<proteinExistence type="predicted"/>
<evidence type="ECO:0000313" key="2">
    <source>
        <dbReference type="EMBL" id="CAB5138974.1"/>
    </source>
</evidence>
<dbReference type="EMBL" id="CAFBRX010000286">
    <property type="protein sequence ID" value="CAB5138974.1"/>
    <property type="molecule type" value="Genomic_DNA"/>
</dbReference>
<accession>A0A6J7W4F7</accession>
<evidence type="ECO:0000256" key="1">
    <source>
        <dbReference type="SAM" id="MobiDB-lite"/>
    </source>
</evidence>
<organism evidence="2">
    <name type="scientific">freshwater metagenome</name>
    <dbReference type="NCBI Taxonomy" id="449393"/>
    <lineage>
        <taxon>unclassified sequences</taxon>
        <taxon>metagenomes</taxon>
        <taxon>ecological metagenomes</taxon>
    </lineage>
</organism>
<reference evidence="2" key="1">
    <citation type="submission" date="2020-05" db="EMBL/GenBank/DDBJ databases">
        <authorList>
            <person name="Chiriac C."/>
            <person name="Salcher M."/>
            <person name="Ghai R."/>
            <person name="Kavagutti S V."/>
        </authorList>
    </citation>
    <scope>NUCLEOTIDE SEQUENCE</scope>
</reference>
<gene>
    <name evidence="2" type="ORF">UFOPK4422_01798</name>
</gene>